<dbReference type="OrthoDB" id="5176514at2"/>
<evidence type="ECO:0000313" key="2">
    <source>
        <dbReference type="Proteomes" id="UP000198662"/>
    </source>
</evidence>
<organism evidence="1 2">
    <name type="scientific">Glycomyces sambucus</name>
    <dbReference type="NCBI Taxonomy" id="380244"/>
    <lineage>
        <taxon>Bacteria</taxon>
        <taxon>Bacillati</taxon>
        <taxon>Actinomycetota</taxon>
        <taxon>Actinomycetes</taxon>
        <taxon>Glycomycetales</taxon>
        <taxon>Glycomycetaceae</taxon>
        <taxon>Glycomyces</taxon>
    </lineage>
</organism>
<protein>
    <submittedName>
        <fullName evidence="1">Uncharacterized protein</fullName>
    </submittedName>
</protein>
<dbReference type="Proteomes" id="UP000198662">
    <property type="component" value="Unassembled WGS sequence"/>
</dbReference>
<proteinExistence type="predicted"/>
<name>A0A1G9J621_9ACTN</name>
<dbReference type="EMBL" id="FNGF01000005">
    <property type="protein sequence ID" value="SDL32663.1"/>
    <property type="molecule type" value="Genomic_DNA"/>
</dbReference>
<sequence length="93" mass="10028">MGETICVFGRKTDVRRCSAGVQNIFYSCTLEGYLTESLIRMKDAYTVKGDSGGGWSFVNRAFGSHVGLCGGKSVFTLADDLDHALGVTVLLKE</sequence>
<dbReference type="RefSeq" id="WP_091051781.1">
    <property type="nucleotide sequence ID" value="NZ_FNGF01000005.1"/>
</dbReference>
<evidence type="ECO:0000313" key="1">
    <source>
        <dbReference type="EMBL" id="SDL32663.1"/>
    </source>
</evidence>
<dbReference type="STRING" id="380244.SAMN05216298_3426"/>
<dbReference type="AlphaFoldDB" id="A0A1G9J621"/>
<gene>
    <name evidence="1" type="ORF">SAMN05216298_3426</name>
</gene>
<accession>A0A1G9J621</accession>
<keyword evidence="2" id="KW-1185">Reference proteome</keyword>
<reference evidence="2" key="1">
    <citation type="submission" date="2016-10" db="EMBL/GenBank/DDBJ databases">
        <authorList>
            <person name="Varghese N."/>
            <person name="Submissions S."/>
        </authorList>
    </citation>
    <scope>NUCLEOTIDE SEQUENCE [LARGE SCALE GENOMIC DNA]</scope>
    <source>
        <strain evidence="2">CGMCC 4.3147</strain>
    </source>
</reference>